<sequence>MAYNSKTEISVSGSSHIPHWHDPEGSRFTVNEGEGPYLFDENGEAYLDFVSSLYCANAGHDNQNIIDAMTEQLQRIPYVSSAKENDTRTELADKLADVAPGPLSDVVFSVSGSEANELAIQFARKQQDASKILTRWNSYHGSTYGAGALTGEPTTRNAVETHAATTGAVKFLPARAYDSPFDADSPEELAKQAADHVEFVIRNEGPETVAAVLIEPVAGSSGGYTAPPSYFERLREICDEYDVLLIADEVITGFGRCGEMFGMQTEGVIPDMLTFAKGVTSSYAPLAGVLMRPEVGESIRSGTDIGQTFAGHPVGCAAALAAIDEYEDHLIENVQNLAPTLENELKTLAANHEEITTVRGRGFHWSIVVEDPETGEPFKNSWVSDEDIDNPLSDVTEIAEEQGLLVGMGRPDYQLIVCPPLCVDETEIREAIDILDEAFDQVFN</sequence>
<protein>
    <submittedName>
        <fullName evidence="5">Aminotransferase class III-fold pyridoxal phosphate-dependent enzyme</fullName>
    </submittedName>
</protein>
<dbReference type="InterPro" id="IPR005814">
    <property type="entry name" value="Aminotrans_3"/>
</dbReference>
<evidence type="ECO:0000256" key="2">
    <source>
        <dbReference type="ARBA" id="ARBA00022898"/>
    </source>
</evidence>
<dbReference type="OrthoDB" id="6534at2157"/>
<keyword evidence="5" id="KW-0032">Aminotransferase</keyword>
<dbReference type="PROSITE" id="PS00600">
    <property type="entry name" value="AA_TRANSFER_CLASS_3"/>
    <property type="match status" value="1"/>
</dbReference>
<feature type="region of interest" description="Disordered" evidence="4">
    <location>
        <begin position="1"/>
        <end position="25"/>
    </location>
</feature>
<keyword evidence="6" id="KW-1185">Reference proteome</keyword>
<dbReference type="CDD" id="cd00610">
    <property type="entry name" value="OAT_like"/>
    <property type="match status" value="1"/>
</dbReference>
<keyword evidence="2 3" id="KW-0663">Pyridoxal phosphate</keyword>
<dbReference type="Gene3D" id="3.40.640.10">
    <property type="entry name" value="Type I PLP-dependent aspartate aminotransferase-like (Major domain)"/>
    <property type="match status" value="1"/>
</dbReference>
<name>A0A8J8CAB8_9EURY</name>
<evidence type="ECO:0000256" key="4">
    <source>
        <dbReference type="SAM" id="MobiDB-lite"/>
    </source>
</evidence>
<comment type="similarity">
    <text evidence="1 3">Belongs to the class-III pyridoxal-phosphate-dependent aminotransferase family.</text>
</comment>
<evidence type="ECO:0000313" key="6">
    <source>
        <dbReference type="Proteomes" id="UP000766550"/>
    </source>
</evidence>
<dbReference type="GO" id="GO:0008483">
    <property type="term" value="F:transaminase activity"/>
    <property type="evidence" value="ECO:0007669"/>
    <property type="project" value="UniProtKB-KW"/>
</dbReference>
<proteinExistence type="inferred from homology"/>
<dbReference type="InterPro" id="IPR049704">
    <property type="entry name" value="Aminotrans_3_PPA_site"/>
</dbReference>
<evidence type="ECO:0000256" key="3">
    <source>
        <dbReference type="RuleBase" id="RU003560"/>
    </source>
</evidence>
<dbReference type="InterPro" id="IPR015422">
    <property type="entry name" value="PyrdxlP-dep_Trfase_small"/>
</dbReference>
<comment type="caution">
    <text evidence="5">The sequence shown here is derived from an EMBL/GenBank/DDBJ whole genome shotgun (WGS) entry which is preliminary data.</text>
</comment>
<dbReference type="RefSeq" id="WP_162319294.1">
    <property type="nucleotide sequence ID" value="NZ_JAHQXF010000004.1"/>
</dbReference>
<dbReference type="InterPro" id="IPR015424">
    <property type="entry name" value="PyrdxlP-dep_Trfase"/>
</dbReference>
<dbReference type="InterPro" id="IPR015421">
    <property type="entry name" value="PyrdxlP-dep_Trfase_major"/>
</dbReference>
<dbReference type="SUPFAM" id="SSF53383">
    <property type="entry name" value="PLP-dependent transferases"/>
    <property type="match status" value="1"/>
</dbReference>
<keyword evidence="5" id="KW-0808">Transferase</keyword>
<organism evidence="5 6">
    <name type="scientific">Haloarcula limicola</name>
    <dbReference type="NCBI Taxonomy" id="1429915"/>
    <lineage>
        <taxon>Archaea</taxon>
        <taxon>Methanobacteriati</taxon>
        <taxon>Methanobacteriota</taxon>
        <taxon>Stenosarchaea group</taxon>
        <taxon>Halobacteria</taxon>
        <taxon>Halobacteriales</taxon>
        <taxon>Haloarculaceae</taxon>
        <taxon>Haloarcula</taxon>
    </lineage>
</organism>
<gene>
    <name evidence="5" type="ORF">KTS45_19175</name>
</gene>
<accession>A0A8J8CAB8</accession>
<dbReference type="AlphaFoldDB" id="A0A8J8CAB8"/>
<evidence type="ECO:0000256" key="1">
    <source>
        <dbReference type="ARBA" id="ARBA00008954"/>
    </source>
</evidence>
<evidence type="ECO:0000313" key="5">
    <source>
        <dbReference type="EMBL" id="MBV0926335.1"/>
    </source>
</evidence>
<reference evidence="5 6" key="1">
    <citation type="submission" date="2021-06" db="EMBL/GenBank/DDBJ databases">
        <title>New haloarchaea isolates fom saline soil.</title>
        <authorList>
            <person name="Duran-Viseras A."/>
            <person name="Sanchez-Porro C.S."/>
            <person name="Ventosa A."/>
        </authorList>
    </citation>
    <scope>NUCLEOTIDE SEQUENCE [LARGE SCALE GENOMIC DNA]</scope>
    <source>
        <strain evidence="5 6">JCM 183640</strain>
    </source>
</reference>
<feature type="compositionally biased region" description="Polar residues" evidence="4">
    <location>
        <begin position="1"/>
        <end position="15"/>
    </location>
</feature>
<dbReference type="Pfam" id="PF00202">
    <property type="entry name" value="Aminotran_3"/>
    <property type="match status" value="1"/>
</dbReference>
<dbReference type="Proteomes" id="UP000766550">
    <property type="component" value="Unassembled WGS sequence"/>
</dbReference>
<dbReference type="EMBL" id="JAHQXF010000004">
    <property type="protein sequence ID" value="MBV0926335.1"/>
    <property type="molecule type" value="Genomic_DNA"/>
</dbReference>
<dbReference type="PANTHER" id="PTHR43094:SF1">
    <property type="entry name" value="AMINOTRANSFERASE CLASS-III"/>
    <property type="match status" value="1"/>
</dbReference>
<dbReference type="Gene3D" id="3.90.1150.10">
    <property type="entry name" value="Aspartate Aminotransferase, domain 1"/>
    <property type="match status" value="1"/>
</dbReference>
<dbReference type="GO" id="GO:0005829">
    <property type="term" value="C:cytosol"/>
    <property type="evidence" value="ECO:0007669"/>
    <property type="project" value="TreeGrafter"/>
</dbReference>
<dbReference type="GO" id="GO:0030170">
    <property type="term" value="F:pyridoxal phosphate binding"/>
    <property type="evidence" value="ECO:0007669"/>
    <property type="project" value="InterPro"/>
</dbReference>
<dbReference type="PANTHER" id="PTHR43094">
    <property type="entry name" value="AMINOTRANSFERASE"/>
    <property type="match status" value="1"/>
</dbReference>